<evidence type="ECO:0000313" key="2">
    <source>
        <dbReference type="Proteomes" id="UP000325081"/>
    </source>
</evidence>
<dbReference type="Proteomes" id="UP000325081">
    <property type="component" value="Unassembled WGS sequence"/>
</dbReference>
<name>A0A5A7R2T3_STRAF</name>
<proteinExistence type="predicted"/>
<dbReference type="AlphaFoldDB" id="A0A5A7R2T3"/>
<dbReference type="EMBL" id="BKCP01009848">
    <property type="protein sequence ID" value="GER51728.1"/>
    <property type="molecule type" value="Genomic_DNA"/>
</dbReference>
<evidence type="ECO:0000313" key="1">
    <source>
        <dbReference type="EMBL" id="GER51728.1"/>
    </source>
</evidence>
<accession>A0A5A7R2T3</accession>
<reference evidence="2" key="1">
    <citation type="journal article" date="2019" name="Curr. Biol.">
        <title>Genome Sequence of Striga asiatica Provides Insight into the Evolution of Plant Parasitism.</title>
        <authorList>
            <person name="Yoshida S."/>
            <person name="Kim S."/>
            <person name="Wafula E.K."/>
            <person name="Tanskanen J."/>
            <person name="Kim Y.M."/>
            <person name="Honaas L."/>
            <person name="Yang Z."/>
            <person name="Spallek T."/>
            <person name="Conn C.E."/>
            <person name="Ichihashi Y."/>
            <person name="Cheong K."/>
            <person name="Cui S."/>
            <person name="Der J.P."/>
            <person name="Gundlach H."/>
            <person name="Jiao Y."/>
            <person name="Hori C."/>
            <person name="Ishida J.K."/>
            <person name="Kasahara H."/>
            <person name="Kiba T."/>
            <person name="Kim M.S."/>
            <person name="Koo N."/>
            <person name="Laohavisit A."/>
            <person name="Lee Y.H."/>
            <person name="Lumba S."/>
            <person name="McCourt P."/>
            <person name="Mortimer J.C."/>
            <person name="Mutuku J.M."/>
            <person name="Nomura T."/>
            <person name="Sasaki-Sekimoto Y."/>
            <person name="Seto Y."/>
            <person name="Wang Y."/>
            <person name="Wakatake T."/>
            <person name="Sakakibara H."/>
            <person name="Demura T."/>
            <person name="Yamaguchi S."/>
            <person name="Yoneyama K."/>
            <person name="Manabe R.I."/>
            <person name="Nelson D.C."/>
            <person name="Schulman A.H."/>
            <person name="Timko M.P."/>
            <person name="dePamphilis C.W."/>
            <person name="Choi D."/>
            <person name="Shirasu K."/>
        </authorList>
    </citation>
    <scope>NUCLEOTIDE SEQUENCE [LARGE SCALE GENOMIC DNA]</scope>
    <source>
        <strain evidence="2">cv. UVA1</strain>
    </source>
</reference>
<protein>
    <submittedName>
        <fullName evidence="1">Catabolic 3-dehydroquinase 1</fullName>
    </submittedName>
</protein>
<organism evidence="1 2">
    <name type="scientific">Striga asiatica</name>
    <name type="common">Asiatic witchweed</name>
    <name type="synonym">Buchnera asiatica</name>
    <dbReference type="NCBI Taxonomy" id="4170"/>
    <lineage>
        <taxon>Eukaryota</taxon>
        <taxon>Viridiplantae</taxon>
        <taxon>Streptophyta</taxon>
        <taxon>Embryophyta</taxon>
        <taxon>Tracheophyta</taxon>
        <taxon>Spermatophyta</taxon>
        <taxon>Magnoliopsida</taxon>
        <taxon>eudicotyledons</taxon>
        <taxon>Gunneridae</taxon>
        <taxon>Pentapetalae</taxon>
        <taxon>asterids</taxon>
        <taxon>lamiids</taxon>
        <taxon>Lamiales</taxon>
        <taxon>Orobanchaceae</taxon>
        <taxon>Buchnereae</taxon>
        <taxon>Striga</taxon>
    </lineage>
</organism>
<keyword evidence="2" id="KW-1185">Reference proteome</keyword>
<gene>
    <name evidence="1" type="ORF">STAS_29134</name>
</gene>
<sequence>METKVLLTQLAINLRTPLVAEEKEAKILEEEEAEISEVTGLPANCVASPTTQLIDASIVELPIENAHAPVPLSNPAGLTDSRAAIAFYIKLVIEILKVQFD</sequence>
<comment type="caution">
    <text evidence="1">The sequence shown here is derived from an EMBL/GenBank/DDBJ whole genome shotgun (WGS) entry which is preliminary data.</text>
</comment>